<reference evidence="6" key="1">
    <citation type="submission" date="2018-08" db="EMBL/GenBank/DDBJ databases">
        <title>Murine metabolic-syndrome-specific gut microbial biobank.</title>
        <authorList>
            <person name="Liu C."/>
        </authorList>
    </citation>
    <scope>NUCLEOTIDE SEQUENCE [LARGE SCALE GENOMIC DNA]</scope>
    <source>
        <strain evidence="6">Z82</strain>
    </source>
</reference>
<feature type="transmembrane region" description="Helical" evidence="4">
    <location>
        <begin position="370"/>
        <end position="387"/>
    </location>
</feature>
<gene>
    <name evidence="6" type="ORF">D1639_03125</name>
</gene>
<dbReference type="PANTHER" id="PTHR44688:SF16">
    <property type="entry name" value="DNA-BINDING TRANSCRIPTIONAL ACTIVATOR DEVR_DOSR"/>
    <property type="match status" value="1"/>
</dbReference>
<dbReference type="PANTHER" id="PTHR44688">
    <property type="entry name" value="DNA-BINDING TRANSCRIPTIONAL ACTIVATOR DEVR_DOSR"/>
    <property type="match status" value="1"/>
</dbReference>
<dbReference type="GO" id="GO:0003677">
    <property type="term" value="F:DNA binding"/>
    <property type="evidence" value="ECO:0007669"/>
    <property type="project" value="UniProtKB-KW"/>
</dbReference>
<feature type="transmembrane region" description="Helical" evidence="4">
    <location>
        <begin position="106"/>
        <end position="125"/>
    </location>
</feature>
<dbReference type="GO" id="GO:0006355">
    <property type="term" value="P:regulation of DNA-templated transcription"/>
    <property type="evidence" value="ECO:0007669"/>
    <property type="project" value="InterPro"/>
</dbReference>
<organism evidence="6">
    <name type="scientific">Muribaculaceae bacterium Z82</name>
    <dbReference type="NCBI Taxonomy" id="2304548"/>
    <lineage>
        <taxon>Bacteria</taxon>
        <taxon>Pseudomonadati</taxon>
        <taxon>Bacteroidota</taxon>
        <taxon>Bacteroidia</taxon>
        <taxon>Bacteroidales</taxon>
        <taxon>Muribaculaceae</taxon>
    </lineage>
</organism>
<evidence type="ECO:0000256" key="2">
    <source>
        <dbReference type="ARBA" id="ARBA00023125"/>
    </source>
</evidence>
<dbReference type="SMART" id="SM00421">
    <property type="entry name" value="HTH_LUXR"/>
    <property type="match status" value="1"/>
</dbReference>
<feature type="transmembrane region" description="Helical" evidence="4">
    <location>
        <begin position="199"/>
        <end position="218"/>
    </location>
</feature>
<keyword evidence="4" id="KW-1133">Transmembrane helix</keyword>
<keyword evidence="3" id="KW-0804">Transcription</keyword>
<feature type="transmembrane region" description="Helical" evidence="4">
    <location>
        <begin position="337"/>
        <end position="358"/>
    </location>
</feature>
<dbReference type="InterPro" id="IPR036388">
    <property type="entry name" value="WH-like_DNA-bd_sf"/>
</dbReference>
<evidence type="ECO:0000256" key="1">
    <source>
        <dbReference type="ARBA" id="ARBA00023015"/>
    </source>
</evidence>
<feature type="transmembrane region" description="Helical" evidence="4">
    <location>
        <begin position="137"/>
        <end position="155"/>
    </location>
</feature>
<keyword evidence="4" id="KW-0472">Membrane</keyword>
<dbReference type="InterPro" id="IPR000792">
    <property type="entry name" value="Tscrpt_reg_LuxR_C"/>
</dbReference>
<dbReference type="SUPFAM" id="SSF46894">
    <property type="entry name" value="C-terminal effector domain of the bipartite response regulators"/>
    <property type="match status" value="1"/>
</dbReference>
<evidence type="ECO:0000259" key="5">
    <source>
        <dbReference type="PROSITE" id="PS50043"/>
    </source>
</evidence>
<feature type="transmembrane region" description="Helical" evidence="4">
    <location>
        <begin position="167"/>
        <end position="192"/>
    </location>
</feature>
<feature type="transmembrane region" description="Helical" evidence="4">
    <location>
        <begin position="68"/>
        <end position="86"/>
    </location>
</feature>
<dbReference type="Gene3D" id="1.10.10.10">
    <property type="entry name" value="Winged helix-like DNA-binding domain superfamily/Winged helix DNA-binding domain"/>
    <property type="match status" value="1"/>
</dbReference>
<proteinExistence type="predicted"/>
<feature type="domain" description="HTH luxR-type" evidence="5">
    <location>
        <begin position="487"/>
        <end position="552"/>
    </location>
</feature>
<protein>
    <submittedName>
        <fullName evidence="6">LuxR family transcriptional regulator</fullName>
    </submittedName>
</protein>
<evidence type="ECO:0000313" key="6">
    <source>
        <dbReference type="EMBL" id="NBI34037.1"/>
    </source>
</evidence>
<dbReference type="CDD" id="cd06170">
    <property type="entry name" value="LuxR_C_like"/>
    <property type="match status" value="1"/>
</dbReference>
<keyword evidence="1" id="KW-0805">Transcription regulation</keyword>
<evidence type="ECO:0000256" key="3">
    <source>
        <dbReference type="ARBA" id="ARBA00023163"/>
    </source>
</evidence>
<dbReference type="InterPro" id="IPR036259">
    <property type="entry name" value="MFS_trans_sf"/>
</dbReference>
<dbReference type="SUPFAM" id="SSF103473">
    <property type="entry name" value="MFS general substrate transporter"/>
    <property type="match status" value="1"/>
</dbReference>
<dbReference type="Pfam" id="PF00196">
    <property type="entry name" value="GerE"/>
    <property type="match status" value="1"/>
</dbReference>
<feature type="transmembrane region" description="Helical" evidence="4">
    <location>
        <begin position="310"/>
        <end position="331"/>
    </location>
</feature>
<evidence type="ECO:0000256" key="4">
    <source>
        <dbReference type="SAM" id="Phobius"/>
    </source>
</evidence>
<feature type="transmembrane region" description="Helical" evidence="4">
    <location>
        <begin position="277"/>
        <end position="298"/>
    </location>
</feature>
<feature type="transmembrane region" description="Helical" evidence="4">
    <location>
        <begin position="432"/>
        <end position="453"/>
    </location>
</feature>
<accession>A0A7C9JRA3</accession>
<sequence length="559" mass="59883">MVAHLGPLAELKPRRVGGAPQLPALMPRRRASSGRRPALLWREREPSATIYYRLDENSLWRRMTVSRTYLVLSALSLACYWSFFALTPFPVDLFSEVDGRTLESSFFLALVLSLCFCSAATGIAGNRGGRLSASRGALVGTFSLFLATVIVSAALKALGVVAPIPWVLAYAVLFGLYGFVLSVWICALLAVFDNGRAALLLAFSLLLSTVIGGVVGLLDEFGVDSTTSYVMMLAAGPLCLAAGAKAPAAVRSVPDGAIDPNAPLSAGGAHGFAPSPLLLSAICVFYLIGSAAFMNISTGSQGTGWFANGWTHYGISLVLYGALILSVAWNAKRERTAIPWFAFFLLCVACLYVVALFYPQAAAFCQVIILPSRPMAFVLLWAAVTYWQRDRSWGFWTCACVVPATVLGIDLLTQLGEPLAASPEQYPTLVSAVTLVTAFAMTAGLVLMTVQLIGSLSSCASVAETPADVSRPLGTDSHGDERSVFDEIASSHGLSKREREVMELLVQGNTQKRIAQEMVVSINSVQTYAKGLYRKLGIHSRQELIDLVQTAQRQMEAGA</sequence>
<comment type="caution">
    <text evidence="6">The sequence shown here is derived from an EMBL/GenBank/DDBJ whole genome shotgun (WGS) entry which is preliminary data.</text>
</comment>
<dbReference type="AlphaFoldDB" id="A0A7C9JRA3"/>
<dbReference type="PROSITE" id="PS50043">
    <property type="entry name" value="HTH_LUXR_2"/>
    <property type="match status" value="1"/>
</dbReference>
<dbReference type="PRINTS" id="PR00038">
    <property type="entry name" value="HTHLUXR"/>
</dbReference>
<dbReference type="InterPro" id="IPR016032">
    <property type="entry name" value="Sig_transdc_resp-reg_C-effctor"/>
</dbReference>
<keyword evidence="2" id="KW-0238">DNA-binding</keyword>
<feature type="transmembrane region" description="Helical" evidence="4">
    <location>
        <begin position="393"/>
        <end position="412"/>
    </location>
</feature>
<keyword evidence="4" id="KW-0812">Transmembrane</keyword>
<dbReference type="EMBL" id="QWKH01000012">
    <property type="protein sequence ID" value="NBI34037.1"/>
    <property type="molecule type" value="Genomic_DNA"/>
</dbReference>
<name>A0A7C9JRA3_9BACT</name>